<protein>
    <recommendedName>
        <fullName evidence="5">DUF4232 domain-containing protein</fullName>
    </recommendedName>
</protein>
<keyword evidence="4" id="KW-1185">Reference proteome</keyword>
<keyword evidence="2" id="KW-0472">Membrane</keyword>
<dbReference type="Proteomes" id="UP001500929">
    <property type="component" value="Unassembled WGS sequence"/>
</dbReference>
<keyword evidence="2" id="KW-1133">Transmembrane helix</keyword>
<reference evidence="3 4" key="1">
    <citation type="journal article" date="2019" name="Int. J. Syst. Evol. Microbiol.">
        <title>The Global Catalogue of Microorganisms (GCM) 10K type strain sequencing project: providing services to taxonomists for standard genome sequencing and annotation.</title>
        <authorList>
            <consortium name="The Broad Institute Genomics Platform"/>
            <consortium name="The Broad Institute Genome Sequencing Center for Infectious Disease"/>
            <person name="Wu L."/>
            <person name="Ma J."/>
        </authorList>
    </citation>
    <scope>NUCLEOTIDE SEQUENCE [LARGE SCALE GENOMIC DNA]</scope>
    <source>
        <strain evidence="3 4">JCM 16117</strain>
    </source>
</reference>
<evidence type="ECO:0000256" key="1">
    <source>
        <dbReference type="SAM" id="MobiDB-lite"/>
    </source>
</evidence>
<accession>A0ABN3E353</accession>
<keyword evidence="2" id="KW-0812">Transmembrane</keyword>
<sequence>MSTLRHPVGPQPKRVYWRRRLVVLFVLVAIVAIVVLIVVRPGSGDAATAPAATPSGSAAASDTSGTSGTDATPAPGSVEGAADGSTTVEGGPCDPADVSVVPVTDATNYTAGAIPQISFTITNTGTVACTVNAGTSQQVYTITSGDEVYWTSTDCQTDPTDTEALLAPGVPVASTPFAWDRTRSSPDTCSATDPPQVPAAGASYHLAVSVAGIPSATTQQFILN</sequence>
<dbReference type="EMBL" id="BAAAQY010000013">
    <property type="protein sequence ID" value="GAA2247408.1"/>
    <property type="molecule type" value="Genomic_DNA"/>
</dbReference>
<dbReference type="RefSeq" id="WP_259481076.1">
    <property type="nucleotide sequence ID" value="NZ_BAAAQY010000013.1"/>
</dbReference>
<evidence type="ECO:0000313" key="4">
    <source>
        <dbReference type="Proteomes" id="UP001500929"/>
    </source>
</evidence>
<feature type="region of interest" description="Disordered" evidence="1">
    <location>
        <begin position="46"/>
        <end position="96"/>
    </location>
</feature>
<evidence type="ECO:0000313" key="3">
    <source>
        <dbReference type="EMBL" id="GAA2247408.1"/>
    </source>
</evidence>
<evidence type="ECO:0008006" key="5">
    <source>
        <dbReference type="Google" id="ProtNLM"/>
    </source>
</evidence>
<comment type="caution">
    <text evidence="3">The sequence shown here is derived from an EMBL/GenBank/DDBJ whole genome shotgun (WGS) entry which is preliminary data.</text>
</comment>
<organism evidence="3 4">
    <name type="scientific">Herbiconiux moechotypicola</name>
    <dbReference type="NCBI Taxonomy" id="637393"/>
    <lineage>
        <taxon>Bacteria</taxon>
        <taxon>Bacillati</taxon>
        <taxon>Actinomycetota</taxon>
        <taxon>Actinomycetes</taxon>
        <taxon>Micrococcales</taxon>
        <taxon>Microbacteriaceae</taxon>
        <taxon>Herbiconiux</taxon>
    </lineage>
</organism>
<gene>
    <name evidence="3" type="ORF">GCM10009851_36050</name>
</gene>
<feature type="compositionally biased region" description="Low complexity" evidence="1">
    <location>
        <begin position="46"/>
        <end position="74"/>
    </location>
</feature>
<name>A0ABN3E353_9MICO</name>
<feature type="transmembrane region" description="Helical" evidence="2">
    <location>
        <begin position="21"/>
        <end position="39"/>
    </location>
</feature>
<evidence type="ECO:0000256" key="2">
    <source>
        <dbReference type="SAM" id="Phobius"/>
    </source>
</evidence>
<proteinExistence type="predicted"/>